<dbReference type="SUPFAM" id="SSF47413">
    <property type="entry name" value="lambda repressor-like DNA-binding domains"/>
    <property type="match status" value="1"/>
</dbReference>
<dbReference type="AlphaFoldDB" id="A0A3N2BGY2"/>
<keyword evidence="1" id="KW-0805">Transcription regulation</keyword>
<dbReference type="GO" id="GO:0000976">
    <property type="term" value="F:transcription cis-regulatory region binding"/>
    <property type="evidence" value="ECO:0007669"/>
    <property type="project" value="TreeGrafter"/>
</dbReference>
<evidence type="ECO:0000313" key="7">
    <source>
        <dbReference type="Proteomes" id="UP000280668"/>
    </source>
</evidence>
<dbReference type="GO" id="GO:0003700">
    <property type="term" value="F:DNA-binding transcription factor activity"/>
    <property type="evidence" value="ECO:0007669"/>
    <property type="project" value="TreeGrafter"/>
</dbReference>
<dbReference type="EMBL" id="RKHK01000001">
    <property type="protein sequence ID" value="ROR74478.1"/>
    <property type="molecule type" value="Genomic_DNA"/>
</dbReference>
<proteinExistence type="predicted"/>
<dbReference type="OrthoDB" id="9785139at2"/>
<keyword evidence="3" id="KW-0804">Transcription</keyword>
<evidence type="ECO:0000256" key="2">
    <source>
        <dbReference type="ARBA" id="ARBA00023125"/>
    </source>
</evidence>
<dbReference type="CDD" id="cd01392">
    <property type="entry name" value="HTH_LacI"/>
    <property type="match status" value="1"/>
</dbReference>
<name>A0A3N2BGY2_9MICO</name>
<feature type="region of interest" description="Disordered" evidence="4">
    <location>
        <begin position="305"/>
        <end position="334"/>
    </location>
</feature>
<dbReference type="SMART" id="SM00354">
    <property type="entry name" value="HTH_LACI"/>
    <property type="match status" value="1"/>
</dbReference>
<protein>
    <submittedName>
        <fullName evidence="6">LacI family transcriptional regulator</fullName>
    </submittedName>
</protein>
<dbReference type="RefSeq" id="WP_123304818.1">
    <property type="nucleotide sequence ID" value="NZ_RKHK01000001.1"/>
</dbReference>
<organism evidence="6 7">
    <name type="scientific">Bogoriella caseilytica</name>
    <dbReference type="NCBI Taxonomy" id="56055"/>
    <lineage>
        <taxon>Bacteria</taxon>
        <taxon>Bacillati</taxon>
        <taxon>Actinomycetota</taxon>
        <taxon>Actinomycetes</taxon>
        <taxon>Micrococcales</taxon>
        <taxon>Bogoriellaceae</taxon>
        <taxon>Bogoriella</taxon>
    </lineage>
</organism>
<evidence type="ECO:0000259" key="5">
    <source>
        <dbReference type="PROSITE" id="PS50932"/>
    </source>
</evidence>
<sequence>MAQRTTSRDVATRAGVSQSTVSHVLTGRPGISEATRERVLAAMAELRYRPNLAARSMRTRKSGRLAVVLPLATPGVATILSGAAEAAGEAGYVLELQGLAGSAKERTHRLLDMIDTGEFEGILSFTDLPGNLDEEDEHTTVLVLPEYDEDLHVSGAMVDAGAVTEIVEQLATQGHRRFLHLAGPEEYASARARRAVYEKAIADHGLESLGVVTGPWSGRSGERAIRELPSGAPPLAVIAANDVIAAGAIRGALARGWTVPGDLSVTGWDDLPLAGVMVPALTTVSIDRRALGAYAVRRLLAAMRGDEEPPGPGSLTRVIWRESAGAPPPKEGNP</sequence>
<evidence type="ECO:0000256" key="1">
    <source>
        <dbReference type="ARBA" id="ARBA00023015"/>
    </source>
</evidence>
<evidence type="ECO:0000256" key="3">
    <source>
        <dbReference type="ARBA" id="ARBA00023163"/>
    </source>
</evidence>
<dbReference type="Gene3D" id="3.40.50.2300">
    <property type="match status" value="2"/>
</dbReference>
<dbReference type="PROSITE" id="PS50932">
    <property type="entry name" value="HTH_LACI_2"/>
    <property type="match status" value="1"/>
</dbReference>
<dbReference type="Gene3D" id="1.10.260.40">
    <property type="entry name" value="lambda repressor-like DNA-binding domains"/>
    <property type="match status" value="1"/>
</dbReference>
<dbReference type="Pfam" id="PF13377">
    <property type="entry name" value="Peripla_BP_3"/>
    <property type="match status" value="1"/>
</dbReference>
<dbReference type="Proteomes" id="UP000280668">
    <property type="component" value="Unassembled WGS sequence"/>
</dbReference>
<dbReference type="InterPro" id="IPR010982">
    <property type="entry name" value="Lambda_DNA-bd_dom_sf"/>
</dbReference>
<feature type="domain" description="HTH lacI-type" evidence="5">
    <location>
        <begin position="5"/>
        <end position="59"/>
    </location>
</feature>
<gene>
    <name evidence="6" type="ORF">EDD31_2894</name>
</gene>
<dbReference type="Pfam" id="PF00356">
    <property type="entry name" value="LacI"/>
    <property type="match status" value="1"/>
</dbReference>
<keyword evidence="7" id="KW-1185">Reference proteome</keyword>
<evidence type="ECO:0000256" key="4">
    <source>
        <dbReference type="SAM" id="MobiDB-lite"/>
    </source>
</evidence>
<dbReference type="InterPro" id="IPR046335">
    <property type="entry name" value="LacI/GalR-like_sensor"/>
</dbReference>
<comment type="caution">
    <text evidence="6">The sequence shown here is derived from an EMBL/GenBank/DDBJ whole genome shotgun (WGS) entry which is preliminary data.</text>
</comment>
<evidence type="ECO:0000313" key="6">
    <source>
        <dbReference type="EMBL" id="ROR74478.1"/>
    </source>
</evidence>
<keyword evidence="2" id="KW-0238">DNA-binding</keyword>
<reference evidence="6 7" key="1">
    <citation type="submission" date="2018-11" db="EMBL/GenBank/DDBJ databases">
        <title>Sequencing the genomes of 1000 actinobacteria strains.</title>
        <authorList>
            <person name="Klenk H.-P."/>
        </authorList>
    </citation>
    <scope>NUCLEOTIDE SEQUENCE [LARGE SCALE GENOMIC DNA]</scope>
    <source>
        <strain evidence="6 7">DSM 11294</strain>
    </source>
</reference>
<dbReference type="PANTHER" id="PTHR30146:SF155">
    <property type="entry name" value="ALANINE RACEMASE"/>
    <property type="match status" value="1"/>
</dbReference>
<dbReference type="InterPro" id="IPR000843">
    <property type="entry name" value="HTH_LacI"/>
</dbReference>
<accession>A0A3N2BGY2</accession>
<dbReference type="InterPro" id="IPR028082">
    <property type="entry name" value="Peripla_BP_I"/>
</dbReference>
<dbReference type="SUPFAM" id="SSF53822">
    <property type="entry name" value="Periplasmic binding protein-like I"/>
    <property type="match status" value="1"/>
</dbReference>
<dbReference type="PANTHER" id="PTHR30146">
    <property type="entry name" value="LACI-RELATED TRANSCRIPTIONAL REPRESSOR"/>
    <property type="match status" value="1"/>
</dbReference>